<keyword evidence="3" id="KW-1185">Reference proteome</keyword>
<feature type="signal peptide" evidence="1">
    <location>
        <begin position="1"/>
        <end position="19"/>
    </location>
</feature>
<evidence type="ECO:0000313" key="2">
    <source>
        <dbReference type="EMBL" id="TNN84257.1"/>
    </source>
</evidence>
<evidence type="ECO:0008006" key="4">
    <source>
        <dbReference type="Google" id="ProtNLM"/>
    </source>
</evidence>
<gene>
    <name evidence="2" type="ORF">EYF80_005584</name>
</gene>
<proteinExistence type="predicted"/>
<evidence type="ECO:0000256" key="1">
    <source>
        <dbReference type="SAM" id="SignalP"/>
    </source>
</evidence>
<dbReference type="Proteomes" id="UP000314294">
    <property type="component" value="Unassembled WGS sequence"/>
</dbReference>
<accession>A0A4Z2J2M4</accession>
<organism evidence="2 3">
    <name type="scientific">Liparis tanakae</name>
    <name type="common">Tanaka's snailfish</name>
    <dbReference type="NCBI Taxonomy" id="230148"/>
    <lineage>
        <taxon>Eukaryota</taxon>
        <taxon>Metazoa</taxon>
        <taxon>Chordata</taxon>
        <taxon>Craniata</taxon>
        <taxon>Vertebrata</taxon>
        <taxon>Euteleostomi</taxon>
        <taxon>Actinopterygii</taxon>
        <taxon>Neopterygii</taxon>
        <taxon>Teleostei</taxon>
        <taxon>Neoteleostei</taxon>
        <taxon>Acanthomorphata</taxon>
        <taxon>Eupercaria</taxon>
        <taxon>Perciformes</taxon>
        <taxon>Cottioidei</taxon>
        <taxon>Cottales</taxon>
        <taxon>Liparidae</taxon>
        <taxon>Liparis</taxon>
    </lineage>
</organism>
<keyword evidence="1" id="KW-0732">Signal</keyword>
<protein>
    <recommendedName>
        <fullName evidence="4">Secreted protein</fullName>
    </recommendedName>
</protein>
<sequence length="61" mass="6418">MSCILIGGAAVMLGTMLVAVQPAAVLEHRARCTSSDRSGRCCLLMTFRRSTATGAVFNVNT</sequence>
<evidence type="ECO:0000313" key="3">
    <source>
        <dbReference type="Proteomes" id="UP000314294"/>
    </source>
</evidence>
<dbReference type="AlphaFoldDB" id="A0A4Z2J2M4"/>
<feature type="chain" id="PRO_5021227265" description="Secreted protein" evidence="1">
    <location>
        <begin position="20"/>
        <end position="61"/>
    </location>
</feature>
<reference evidence="2 3" key="1">
    <citation type="submission" date="2019-03" db="EMBL/GenBank/DDBJ databases">
        <title>First draft genome of Liparis tanakae, snailfish: a comprehensive survey of snailfish specific genes.</title>
        <authorList>
            <person name="Kim W."/>
            <person name="Song I."/>
            <person name="Jeong J.-H."/>
            <person name="Kim D."/>
            <person name="Kim S."/>
            <person name="Ryu S."/>
            <person name="Song J.Y."/>
            <person name="Lee S.K."/>
        </authorList>
    </citation>
    <scope>NUCLEOTIDE SEQUENCE [LARGE SCALE GENOMIC DNA]</scope>
    <source>
        <tissue evidence="2">Muscle</tissue>
    </source>
</reference>
<name>A0A4Z2J2M4_9TELE</name>
<dbReference type="EMBL" id="SRLO01000028">
    <property type="protein sequence ID" value="TNN84257.1"/>
    <property type="molecule type" value="Genomic_DNA"/>
</dbReference>
<comment type="caution">
    <text evidence="2">The sequence shown here is derived from an EMBL/GenBank/DDBJ whole genome shotgun (WGS) entry which is preliminary data.</text>
</comment>